<dbReference type="EMBL" id="CAFBPQ010000089">
    <property type="protein sequence ID" value="CAB5033307.1"/>
    <property type="molecule type" value="Genomic_DNA"/>
</dbReference>
<dbReference type="AlphaFoldDB" id="A0A6J7RWP7"/>
<organism evidence="1">
    <name type="scientific">freshwater metagenome</name>
    <dbReference type="NCBI Taxonomy" id="449393"/>
    <lineage>
        <taxon>unclassified sequences</taxon>
        <taxon>metagenomes</taxon>
        <taxon>ecological metagenomes</taxon>
    </lineage>
</organism>
<accession>A0A6J7RWP7</accession>
<protein>
    <submittedName>
        <fullName evidence="1">Unannotated protein</fullName>
    </submittedName>
</protein>
<name>A0A6J7RWP7_9ZZZZ</name>
<sequence>MGDARRNINAAMVVGSVGLGANVNNFSRTVGCRTGAEVVKHYSSASERYIPIVGLVKVIVEPHYRSGSPIAAITLDHFASAWEPLSTVSLDEYSALIAMDVGFDDNDAVDGGGGDYFGHRRFLTQFNVGMISQH</sequence>
<evidence type="ECO:0000313" key="1">
    <source>
        <dbReference type="EMBL" id="CAB5033307.1"/>
    </source>
</evidence>
<gene>
    <name evidence="1" type="ORF">UFOPK4121_01621</name>
</gene>
<proteinExistence type="predicted"/>
<reference evidence="1" key="1">
    <citation type="submission" date="2020-05" db="EMBL/GenBank/DDBJ databases">
        <authorList>
            <person name="Chiriac C."/>
            <person name="Salcher M."/>
            <person name="Ghai R."/>
            <person name="Kavagutti S V."/>
        </authorList>
    </citation>
    <scope>NUCLEOTIDE SEQUENCE</scope>
</reference>